<evidence type="ECO:0000313" key="2">
    <source>
        <dbReference type="Proteomes" id="UP000015105"/>
    </source>
</evidence>
<dbReference type="AlphaFoldDB" id="A0A453NUE6"/>
<proteinExistence type="predicted"/>
<keyword evidence="2" id="KW-1185">Reference proteome</keyword>
<dbReference type="Gramene" id="AET6Gv20484400.29">
    <property type="protein sequence ID" value="AET6Gv20484400.29"/>
    <property type="gene ID" value="AET6Gv20484400"/>
</dbReference>
<sequence length="70" mass="7895">MSLLAQVPASECGKYTTCRRVMISGFYCTMSSGQPLLSRSSLAREEGKDFFLLLVSRFYLPGYLCVFVRI</sequence>
<protein>
    <submittedName>
        <fullName evidence="1">Uncharacterized protein</fullName>
    </submittedName>
</protein>
<evidence type="ECO:0000313" key="1">
    <source>
        <dbReference type="EnsemblPlants" id="AET6Gv20484400.29"/>
    </source>
</evidence>
<reference evidence="1" key="3">
    <citation type="journal article" date="2017" name="Nature">
        <title>Genome sequence of the progenitor of the wheat D genome Aegilops tauschii.</title>
        <authorList>
            <person name="Luo M.C."/>
            <person name="Gu Y.Q."/>
            <person name="Puiu D."/>
            <person name="Wang H."/>
            <person name="Twardziok S.O."/>
            <person name="Deal K.R."/>
            <person name="Huo N."/>
            <person name="Zhu T."/>
            <person name="Wang L."/>
            <person name="Wang Y."/>
            <person name="McGuire P.E."/>
            <person name="Liu S."/>
            <person name="Long H."/>
            <person name="Ramasamy R.K."/>
            <person name="Rodriguez J.C."/>
            <person name="Van S.L."/>
            <person name="Yuan L."/>
            <person name="Wang Z."/>
            <person name="Xia Z."/>
            <person name="Xiao L."/>
            <person name="Anderson O.D."/>
            <person name="Ouyang S."/>
            <person name="Liang Y."/>
            <person name="Zimin A.V."/>
            <person name="Pertea G."/>
            <person name="Qi P."/>
            <person name="Bennetzen J.L."/>
            <person name="Dai X."/>
            <person name="Dawson M.W."/>
            <person name="Muller H.G."/>
            <person name="Kugler K."/>
            <person name="Rivarola-Duarte L."/>
            <person name="Spannagl M."/>
            <person name="Mayer K.F.X."/>
            <person name="Lu F.H."/>
            <person name="Bevan M.W."/>
            <person name="Leroy P."/>
            <person name="Li P."/>
            <person name="You F.M."/>
            <person name="Sun Q."/>
            <person name="Liu Z."/>
            <person name="Lyons E."/>
            <person name="Wicker T."/>
            <person name="Salzberg S.L."/>
            <person name="Devos K.M."/>
            <person name="Dvorak J."/>
        </authorList>
    </citation>
    <scope>NUCLEOTIDE SEQUENCE [LARGE SCALE GENOMIC DNA]</scope>
    <source>
        <strain evidence="1">cv. AL8/78</strain>
    </source>
</reference>
<dbReference type="Proteomes" id="UP000015105">
    <property type="component" value="Chromosome 6D"/>
</dbReference>
<reference evidence="2" key="2">
    <citation type="journal article" date="2017" name="Nat. Plants">
        <title>The Aegilops tauschii genome reveals multiple impacts of transposons.</title>
        <authorList>
            <person name="Zhao G."/>
            <person name="Zou C."/>
            <person name="Li K."/>
            <person name="Wang K."/>
            <person name="Li T."/>
            <person name="Gao L."/>
            <person name="Zhang X."/>
            <person name="Wang H."/>
            <person name="Yang Z."/>
            <person name="Liu X."/>
            <person name="Jiang W."/>
            <person name="Mao L."/>
            <person name="Kong X."/>
            <person name="Jiao Y."/>
            <person name="Jia J."/>
        </authorList>
    </citation>
    <scope>NUCLEOTIDE SEQUENCE [LARGE SCALE GENOMIC DNA]</scope>
    <source>
        <strain evidence="2">cv. AL8/78</strain>
    </source>
</reference>
<reference evidence="1" key="5">
    <citation type="journal article" date="2021" name="G3 (Bethesda)">
        <title>Aegilops tauschii genome assembly Aet v5.0 features greater sequence contiguity and improved annotation.</title>
        <authorList>
            <person name="Wang L."/>
            <person name="Zhu T."/>
            <person name="Rodriguez J.C."/>
            <person name="Deal K.R."/>
            <person name="Dubcovsky J."/>
            <person name="McGuire P.E."/>
            <person name="Lux T."/>
            <person name="Spannagl M."/>
            <person name="Mayer K.F.X."/>
            <person name="Baldrich P."/>
            <person name="Meyers B.C."/>
            <person name="Huo N."/>
            <person name="Gu Y.Q."/>
            <person name="Zhou H."/>
            <person name="Devos K.M."/>
            <person name="Bennetzen J.L."/>
            <person name="Unver T."/>
            <person name="Budak H."/>
            <person name="Gulick P.J."/>
            <person name="Galiba G."/>
            <person name="Kalapos B."/>
            <person name="Nelson D.R."/>
            <person name="Li P."/>
            <person name="You F.M."/>
            <person name="Luo M.C."/>
            <person name="Dvorak J."/>
        </authorList>
    </citation>
    <scope>NUCLEOTIDE SEQUENCE [LARGE SCALE GENOMIC DNA]</scope>
    <source>
        <strain evidence="1">cv. AL8/78</strain>
    </source>
</reference>
<reference evidence="1" key="4">
    <citation type="submission" date="2019-03" db="UniProtKB">
        <authorList>
            <consortium name="EnsemblPlants"/>
        </authorList>
    </citation>
    <scope>IDENTIFICATION</scope>
</reference>
<organism evidence="1 2">
    <name type="scientific">Aegilops tauschii subsp. strangulata</name>
    <name type="common">Goatgrass</name>
    <dbReference type="NCBI Taxonomy" id="200361"/>
    <lineage>
        <taxon>Eukaryota</taxon>
        <taxon>Viridiplantae</taxon>
        <taxon>Streptophyta</taxon>
        <taxon>Embryophyta</taxon>
        <taxon>Tracheophyta</taxon>
        <taxon>Spermatophyta</taxon>
        <taxon>Magnoliopsida</taxon>
        <taxon>Liliopsida</taxon>
        <taxon>Poales</taxon>
        <taxon>Poaceae</taxon>
        <taxon>BOP clade</taxon>
        <taxon>Pooideae</taxon>
        <taxon>Triticodae</taxon>
        <taxon>Triticeae</taxon>
        <taxon>Triticinae</taxon>
        <taxon>Aegilops</taxon>
    </lineage>
</organism>
<dbReference type="EnsemblPlants" id="AET6Gv20484400.29">
    <property type="protein sequence ID" value="AET6Gv20484400.29"/>
    <property type="gene ID" value="AET6Gv20484400"/>
</dbReference>
<name>A0A453NUE6_AEGTS</name>
<accession>A0A453NUE6</accession>
<reference evidence="2" key="1">
    <citation type="journal article" date="2014" name="Science">
        <title>Ancient hybridizations among the ancestral genomes of bread wheat.</title>
        <authorList>
            <consortium name="International Wheat Genome Sequencing Consortium,"/>
            <person name="Marcussen T."/>
            <person name="Sandve S.R."/>
            <person name="Heier L."/>
            <person name="Spannagl M."/>
            <person name="Pfeifer M."/>
            <person name="Jakobsen K.S."/>
            <person name="Wulff B.B."/>
            <person name="Steuernagel B."/>
            <person name="Mayer K.F."/>
            <person name="Olsen O.A."/>
        </authorList>
    </citation>
    <scope>NUCLEOTIDE SEQUENCE [LARGE SCALE GENOMIC DNA]</scope>
    <source>
        <strain evidence="2">cv. AL8/78</strain>
    </source>
</reference>